<dbReference type="InterPro" id="IPR022035">
    <property type="entry name" value="PCIF1_WW"/>
</dbReference>
<feature type="compositionally biased region" description="Basic residues" evidence="1">
    <location>
        <begin position="1"/>
        <end position="11"/>
    </location>
</feature>
<dbReference type="Pfam" id="PF12237">
    <property type="entry name" value="PCIF1_WW"/>
    <property type="match status" value="1"/>
</dbReference>
<sequence>MGKHRSGKKRQRGSDPQPLLNLDVGGVSASAAVGGESIESCLADLEEASNPLLSTTHTNNEPTTSPITTSNPEPAVTPVGYKRQERVDAWDAAWSSWLNGGEYQEGLLPCFETELARHFQVKKLSSFLLDSCRDLKMPAFERWLLDVKLEERQTPSKKKKIAEDPVLPTHTLLLTSASSQRLMEEIGETGSVEPDQAQTIVQELIRRTQSALVEIHSQRLRCGHQTPVKSDKVEIERGSYLVSMLYSRKKWKSPFIVKITISHYEKLQQRFLETHHKVIQLHDLVASTASSTKQEKRKRKRVQHSLHLLLMVLTLRYSSFSGGQLLDDFRGGGMQGAINEQGFDVLKEFFPVVFECFASPLNVTLPFFASAFEPMLDWHFGSVGDLALCDSFQDGVCGEANPPFTPAYMEFLSQYISHQLAQADKTDRALSFVVIIPSVGDNDNKDHKKVSSAVKRFAARAHNDMCHSKRCTLHIVLPAKEHGYVEGAQHLRPTRYKRSLYDTSVILLQSQAAQGNNNFDKTLFEEKIRLAFAERHSEEHQKRQKVEE</sequence>
<name>A0A9N8HRQ6_9STRA</name>
<gene>
    <name evidence="3" type="ORF">SEMRO_1606_G285510.1</name>
</gene>
<dbReference type="PANTHER" id="PTHR21727">
    <property type="entry name" value="PHOSPHORYLATED CTD INTERACTING FACTOR 1"/>
    <property type="match status" value="1"/>
</dbReference>
<evidence type="ECO:0000313" key="3">
    <source>
        <dbReference type="EMBL" id="CAB9524933.1"/>
    </source>
</evidence>
<dbReference type="PANTHER" id="PTHR21727:SF0">
    <property type="entry name" value="MRNA (2'-O-METHYLADENOSINE-N(6)-)-METHYLTRANSFERASE"/>
    <property type="match status" value="1"/>
</dbReference>
<keyword evidence="4" id="KW-1185">Reference proteome</keyword>
<dbReference type="AlphaFoldDB" id="A0A9N8HRQ6"/>
<organism evidence="3 4">
    <name type="scientific">Seminavis robusta</name>
    <dbReference type="NCBI Taxonomy" id="568900"/>
    <lineage>
        <taxon>Eukaryota</taxon>
        <taxon>Sar</taxon>
        <taxon>Stramenopiles</taxon>
        <taxon>Ochrophyta</taxon>
        <taxon>Bacillariophyta</taxon>
        <taxon>Bacillariophyceae</taxon>
        <taxon>Bacillariophycidae</taxon>
        <taxon>Naviculales</taxon>
        <taxon>Naviculaceae</taxon>
        <taxon>Seminavis</taxon>
    </lineage>
</organism>
<comment type="caution">
    <text evidence="3">The sequence shown here is derived from an EMBL/GenBank/DDBJ whole genome shotgun (WGS) entry which is preliminary data.</text>
</comment>
<proteinExistence type="predicted"/>
<feature type="compositionally biased region" description="Polar residues" evidence="1">
    <location>
        <begin position="52"/>
        <end position="72"/>
    </location>
</feature>
<reference evidence="3" key="1">
    <citation type="submission" date="2020-06" db="EMBL/GenBank/DDBJ databases">
        <authorList>
            <consortium name="Plant Systems Biology data submission"/>
        </authorList>
    </citation>
    <scope>NUCLEOTIDE SEQUENCE</scope>
    <source>
        <strain evidence="3">D6</strain>
    </source>
</reference>
<feature type="region of interest" description="Disordered" evidence="1">
    <location>
        <begin position="52"/>
        <end position="77"/>
    </location>
</feature>
<feature type="domain" description="PCIF1 WW" evidence="2">
    <location>
        <begin position="297"/>
        <end position="487"/>
    </location>
</feature>
<dbReference type="InterPro" id="IPR039881">
    <property type="entry name" value="PCIF1-like"/>
</dbReference>
<evidence type="ECO:0000256" key="1">
    <source>
        <dbReference type="SAM" id="MobiDB-lite"/>
    </source>
</evidence>
<feature type="region of interest" description="Disordered" evidence="1">
    <location>
        <begin position="1"/>
        <end position="23"/>
    </location>
</feature>
<dbReference type="OrthoDB" id="193787at2759"/>
<dbReference type="Proteomes" id="UP001153069">
    <property type="component" value="Unassembled WGS sequence"/>
</dbReference>
<dbReference type="GO" id="GO:0016422">
    <property type="term" value="F:mRNA (2'-O-methyladenosine-N6-)-methyltransferase activity"/>
    <property type="evidence" value="ECO:0007669"/>
    <property type="project" value="InterPro"/>
</dbReference>
<evidence type="ECO:0000259" key="2">
    <source>
        <dbReference type="Pfam" id="PF12237"/>
    </source>
</evidence>
<accession>A0A9N8HRQ6</accession>
<protein>
    <submittedName>
        <fullName evidence="3">Phosphorylated CTD-interacting factor 1</fullName>
    </submittedName>
</protein>
<dbReference type="EMBL" id="CAICTM010001604">
    <property type="protein sequence ID" value="CAB9524933.1"/>
    <property type="molecule type" value="Genomic_DNA"/>
</dbReference>
<evidence type="ECO:0000313" key="4">
    <source>
        <dbReference type="Proteomes" id="UP001153069"/>
    </source>
</evidence>
<dbReference type="GO" id="GO:0099122">
    <property type="term" value="F:RNA polymerase II C-terminal domain binding"/>
    <property type="evidence" value="ECO:0007669"/>
    <property type="project" value="InterPro"/>
</dbReference>